<sequence length="321" mass="34260">MCDDDSEALHPAIRRGAAIRAVLGVGLWPVVLADSVVQCLTGDSWSSAVDALAFVALAIVAYLGLGIPVAATVPRWERWVATAVTVGLVVDVAVRAPRLRDDLALGDAVLPIMAVVLAVLALADRRDRLGGRSSTLNWPLGDGDWQIVEGNGRLLNHHWTAPAQRGALDIVGRAHDGRSSRALFPRRLGDYPIYRVPVLAPADGTVVITRDAYPDHPTADAHPAGNHVVIDTGQERILLAHLTPGSVRHAPGDRVHAGEELGLVGSSGNSTEPHLHIHAVRDGAPLTLVFRDAPGGHRRGARVRVQNEKREDRPPLATLKI</sequence>
<dbReference type="CDD" id="cd12797">
    <property type="entry name" value="M23_peptidase"/>
    <property type="match status" value="1"/>
</dbReference>
<evidence type="ECO:0000313" key="4">
    <source>
        <dbReference type="EMBL" id="MBF9073722.1"/>
    </source>
</evidence>
<feature type="transmembrane region" description="Helical" evidence="2">
    <location>
        <begin position="103"/>
        <end position="123"/>
    </location>
</feature>
<keyword evidence="2" id="KW-0472">Membrane</keyword>
<dbReference type="InterPro" id="IPR050570">
    <property type="entry name" value="Cell_wall_metabolism_enzyme"/>
</dbReference>
<feature type="domain" description="M23ase beta-sheet core" evidence="3">
    <location>
        <begin position="197"/>
        <end position="285"/>
    </location>
</feature>
<keyword evidence="2" id="KW-0812">Transmembrane</keyword>
<dbReference type="GO" id="GO:0004222">
    <property type="term" value="F:metalloendopeptidase activity"/>
    <property type="evidence" value="ECO:0007669"/>
    <property type="project" value="TreeGrafter"/>
</dbReference>
<dbReference type="InterPro" id="IPR011055">
    <property type="entry name" value="Dup_hybrid_motif"/>
</dbReference>
<reference evidence="4" key="1">
    <citation type="submission" date="2020-11" db="EMBL/GenBank/DDBJ databases">
        <title>Isolation and identification of active actinomycetes.</title>
        <authorList>
            <person name="Yu B."/>
        </authorList>
    </citation>
    <scope>NUCLEOTIDE SEQUENCE</scope>
    <source>
        <strain evidence="4">NEAU-YB345</strain>
    </source>
</reference>
<evidence type="ECO:0000256" key="1">
    <source>
        <dbReference type="SAM" id="MobiDB-lite"/>
    </source>
</evidence>
<dbReference type="Pfam" id="PF01551">
    <property type="entry name" value="Peptidase_M23"/>
    <property type="match status" value="1"/>
</dbReference>
<dbReference type="PANTHER" id="PTHR21666">
    <property type="entry name" value="PEPTIDASE-RELATED"/>
    <property type="match status" value="1"/>
</dbReference>
<keyword evidence="2" id="KW-1133">Transmembrane helix</keyword>
<proteinExistence type="predicted"/>
<keyword evidence="5" id="KW-1185">Reference proteome</keyword>
<evidence type="ECO:0000256" key="2">
    <source>
        <dbReference type="SAM" id="Phobius"/>
    </source>
</evidence>
<gene>
    <name evidence="4" type="ORF">I2501_37485</name>
</gene>
<dbReference type="SUPFAM" id="SSF51261">
    <property type="entry name" value="Duplicated hybrid motif"/>
    <property type="match status" value="1"/>
</dbReference>
<dbReference type="EMBL" id="JADPRT010000025">
    <property type="protein sequence ID" value="MBF9073722.1"/>
    <property type="molecule type" value="Genomic_DNA"/>
</dbReference>
<protein>
    <submittedName>
        <fullName evidence="4">M23 family metallopeptidase</fullName>
    </submittedName>
</protein>
<evidence type="ECO:0000313" key="5">
    <source>
        <dbReference type="Proteomes" id="UP000657385"/>
    </source>
</evidence>
<dbReference type="Gene3D" id="2.70.70.10">
    <property type="entry name" value="Glucose Permease (Domain IIA)"/>
    <property type="match status" value="1"/>
</dbReference>
<accession>A0A931BEC8</accession>
<dbReference type="InterPro" id="IPR016047">
    <property type="entry name" value="M23ase_b-sheet_dom"/>
</dbReference>
<feature type="compositionally biased region" description="Basic and acidic residues" evidence="1">
    <location>
        <begin position="305"/>
        <end position="314"/>
    </location>
</feature>
<dbReference type="AlphaFoldDB" id="A0A931BEC8"/>
<feature type="region of interest" description="Disordered" evidence="1">
    <location>
        <begin position="293"/>
        <end position="321"/>
    </location>
</feature>
<feature type="transmembrane region" description="Helical" evidence="2">
    <location>
        <begin position="51"/>
        <end position="72"/>
    </location>
</feature>
<dbReference type="Proteomes" id="UP000657385">
    <property type="component" value="Unassembled WGS sequence"/>
</dbReference>
<dbReference type="PANTHER" id="PTHR21666:SF285">
    <property type="entry name" value="M23 FAMILY METALLOPEPTIDASE"/>
    <property type="match status" value="1"/>
</dbReference>
<comment type="caution">
    <text evidence="4">The sequence shown here is derived from an EMBL/GenBank/DDBJ whole genome shotgun (WGS) entry which is preliminary data.</text>
</comment>
<name>A0A931BEC8_9ACTN</name>
<evidence type="ECO:0000259" key="3">
    <source>
        <dbReference type="Pfam" id="PF01551"/>
    </source>
</evidence>
<organism evidence="4 5">
    <name type="scientific">Streptacidiphilus fuscans</name>
    <dbReference type="NCBI Taxonomy" id="2789292"/>
    <lineage>
        <taxon>Bacteria</taxon>
        <taxon>Bacillati</taxon>
        <taxon>Actinomycetota</taxon>
        <taxon>Actinomycetes</taxon>
        <taxon>Kitasatosporales</taxon>
        <taxon>Streptomycetaceae</taxon>
        <taxon>Streptacidiphilus</taxon>
    </lineage>
</organism>
<dbReference type="RefSeq" id="WP_196198568.1">
    <property type="nucleotide sequence ID" value="NZ_JADPRT010000025.1"/>
</dbReference>